<dbReference type="PANTHER" id="PTHR11067">
    <property type="entry name" value="INOSINE TRIPHOSPHATE PYROPHOSPHATASE/HAM1 PROTEIN"/>
    <property type="match status" value="1"/>
</dbReference>
<comment type="subunit">
    <text evidence="2 10">Homodimer.</text>
</comment>
<keyword evidence="5 10" id="KW-0378">Hydrolase</keyword>
<dbReference type="InterPro" id="IPR029001">
    <property type="entry name" value="ITPase-like_fam"/>
</dbReference>
<feature type="binding site" evidence="10">
    <location>
        <begin position="150"/>
        <end position="153"/>
    </location>
    <ligand>
        <name>substrate</name>
    </ligand>
</feature>
<comment type="function">
    <text evidence="10">Pyrophosphatase that catalyzes the hydrolysis of nucleoside triphosphates to their monophosphate derivatives, with a high preference for the non-canonical purine nucleotides XTP (xanthosine triphosphate), dITP (deoxyinosine triphosphate) and ITP. Seems to function as a house-cleaning enzyme that removes non-canonical purine nucleotides from the nucleotide pool, thus preventing their incorporation into DNA/RNA and avoiding chromosomal lesions.</text>
</comment>
<dbReference type="GO" id="GO:0017111">
    <property type="term" value="F:ribonucleoside triphosphate phosphatase activity"/>
    <property type="evidence" value="ECO:0007669"/>
    <property type="project" value="InterPro"/>
</dbReference>
<feature type="binding site" evidence="10">
    <location>
        <begin position="9"/>
        <end position="14"/>
    </location>
    <ligand>
        <name>substrate</name>
    </ligand>
</feature>
<evidence type="ECO:0000256" key="11">
    <source>
        <dbReference type="RuleBase" id="RU003781"/>
    </source>
</evidence>
<dbReference type="NCBIfam" id="TIGR00042">
    <property type="entry name" value="RdgB/HAM1 family non-canonical purine NTP pyrophosphatase"/>
    <property type="match status" value="1"/>
</dbReference>
<evidence type="ECO:0000256" key="9">
    <source>
        <dbReference type="ARBA" id="ARBA00052017"/>
    </source>
</evidence>
<comment type="similarity">
    <text evidence="1 10 11">Belongs to the HAM1 NTPase family.</text>
</comment>
<dbReference type="InterPro" id="IPR002637">
    <property type="entry name" value="RdgB/HAM1"/>
</dbReference>
<dbReference type="GO" id="GO:0000166">
    <property type="term" value="F:nucleotide binding"/>
    <property type="evidence" value="ECO:0007669"/>
    <property type="project" value="UniProtKB-KW"/>
</dbReference>
<dbReference type="Proteomes" id="UP000190888">
    <property type="component" value="Unassembled WGS sequence"/>
</dbReference>
<comment type="cofactor">
    <cofactor evidence="10">
        <name>Mg(2+)</name>
        <dbReference type="ChEBI" id="CHEBI:18420"/>
    </cofactor>
    <text evidence="10">Binds 1 Mg(2+) ion per subunit.</text>
</comment>
<dbReference type="HAMAP" id="MF_01405">
    <property type="entry name" value="Non_canon_purine_NTPase"/>
    <property type="match status" value="1"/>
</dbReference>
<accession>A0A1T4PX68</accession>
<feature type="active site" description="Proton acceptor" evidence="10">
    <location>
        <position position="70"/>
    </location>
</feature>
<feature type="binding site" evidence="10">
    <location>
        <position position="71"/>
    </location>
    <ligand>
        <name>substrate</name>
    </ligand>
</feature>
<gene>
    <name evidence="12" type="ORF">SAMN04488132_10710</name>
</gene>
<feature type="binding site" evidence="10">
    <location>
        <position position="173"/>
    </location>
    <ligand>
        <name>substrate</name>
    </ligand>
</feature>
<keyword evidence="4 10" id="KW-0547">Nucleotide-binding</keyword>
<keyword evidence="3 10" id="KW-0479">Metal-binding</keyword>
<evidence type="ECO:0000256" key="7">
    <source>
        <dbReference type="ARBA" id="ARBA00023080"/>
    </source>
</evidence>
<evidence type="ECO:0000313" key="13">
    <source>
        <dbReference type="Proteomes" id="UP000190888"/>
    </source>
</evidence>
<dbReference type="Pfam" id="PF01725">
    <property type="entry name" value="Ham1p_like"/>
    <property type="match status" value="1"/>
</dbReference>
<keyword evidence="6 10" id="KW-0460">Magnesium</keyword>
<dbReference type="Gene3D" id="3.90.950.10">
    <property type="match status" value="1"/>
</dbReference>
<evidence type="ECO:0000256" key="4">
    <source>
        <dbReference type="ARBA" id="ARBA00022741"/>
    </source>
</evidence>
<dbReference type="GO" id="GO:0046872">
    <property type="term" value="F:metal ion binding"/>
    <property type="evidence" value="ECO:0007669"/>
    <property type="project" value="UniProtKB-KW"/>
</dbReference>
<sequence>MRPALIFATNNQHKVDEIRQVLSDSFHIMTLKEAGIDIDIPEPHDTLEANAREKSTVIHQLTRQDCFSEDTGLEVAALNGEPGVKSARYAGDGRDFQQNILKLLEKLEGEPDRSAQFRTVVSLILNNTEYQFEGICKGRITTAQSGNKGFGYDPVFIPDGASVTFADMTMQEKANYSHRAKAVAKLISFLKEQQ</sequence>
<dbReference type="GO" id="GO:0035870">
    <property type="term" value="F:dITP diphosphatase activity"/>
    <property type="evidence" value="ECO:0007669"/>
    <property type="project" value="UniProtKB-UniRule"/>
</dbReference>
<dbReference type="GO" id="GO:0009117">
    <property type="term" value="P:nucleotide metabolic process"/>
    <property type="evidence" value="ECO:0007669"/>
    <property type="project" value="UniProtKB-KW"/>
</dbReference>
<reference evidence="12 13" key="1">
    <citation type="submission" date="2017-02" db="EMBL/GenBank/DDBJ databases">
        <authorList>
            <person name="Peterson S.W."/>
        </authorList>
    </citation>
    <scope>NUCLEOTIDE SEQUENCE [LARGE SCALE GENOMIC DNA]</scope>
    <source>
        <strain evidence="12 13">DSM 22335</strain>
    </source>
</reference>
<comment type="catalytic activity">
    <reaction evidence="9 10">
        <text>XTP + H2O = XMP + diphosphate + H(+)</text>
        <dbReference type="Rhea" id="RHEA:28610"/>
        <dbReference type="ChEBI" id="CHEBI:15377"/>
        <dbReference type="ChEBI" id="CHEBI:15378"/>
        <dbReference type="ChEBI" id="CHEBI:33019"/>
        <dbReference type="ChEBI" id="CHEBI:57464"/>
        <dbReference type="ChEBI" id="CHEBI:61314"/>
        <dbReference type="EC" id="3.6.1.66"/>
    </reaction>
</comment>
<evidence type="ECO:0000256" key="1">
    <source>
        <dbReference type="ARBA" id="ARBA00008023"/>
    </source>
</evidence>
<comment type="catalytic activity">
    <reaction evidence="8 10">
        <text>dITP + H2O = dIMP + diphosphate + H(+)</text>
        <dbReference type="Rhea" id="RHEA:28342"/>
        <dbReference type="ChEBI" id="CHEBI:15377"/>
        <dbReference type="ChEBI" id="CHEBI:15378"/>
        <dbReference type="ChEBI" id="CHEBI:33019"/>
        <dbReference type="ChEBI" id="CHEBI:61194"/>
        <dbReference type="ChEBI" id="CHEBI:61382"/>
        <dbReference type="EC" id="3.6.1.66"/>
    </reaction>
</comment>
<dbReference type="GO" id="GO:0009146">
    <property type="term" value="P:purine nucleoside triphosphate catabolic process"/>
    <property type="evidence" value="ECO:0007669"/>
    <property type="project" value="UniProtKB-UniRule"/>
</dbReference>
<dbReference type="GO" id="GO:0005829">
    <property type="term" value="C:cytosol"/>
    <property type="evidence" value="ECO:0007669"/>
    <property type="project" value="TreeGrafter"/>
</dbReference>
<comment type="caution">
    <text evidence="10">Lacks conserved residue(s) required for the propagation of feature annotation.</text>
</comment>
<evidence type="ECO:0000256" key="2">
    <source>
        <dbReference type="ARBA" id="ARBA00011738"/>
    </source>
</evidence>
<evidence type="ECO:0000256" key="5">
    <source>
        <dbReference type="ARBA" id="ARBA00022801"/>
    </source>
</evidence>
<organism evidence="12 13">
    <name type="scientific">Sediminibacterium ginsengisoli</name>
    <dbReference type="NCBI Taxonomy" id="413434"/>
    <lineage>
        <taxon>Bacteria</taxon>
        <taxon>Pseudomonadati</taxon>
        <taxon>Bacteroidota</taxon>
        <taxon>Chitinophagia</taxon>
        <taxon>Chitinophagales</taxon>
        <taxon>Chitinophagaceae</taxon>
        <taxon>Sediminibacterium</taxon>
    </lineage>
</organism>
<feature type="binding site" evidence="10">
    <location>
        <begin position="178"/>
        <end position="179"/>
    </location>
    <ligand>
        <name>substrate</name>
    </ligand>
</feature>
<proteinExistence type="inferred from homology"/>
<dbReference type="AlphaFoldDB" id="A0A1T4PX68"/>
<dbReference type="EC" id="3.6.1.66" evidence="10"/>
<dbReference type="GO" id="GO:0036222">
    <property type="term" value="F:XTP diphosphatase activity"/>
    <property type="evidence" value="ECO:0007669"/>
    <property type="project" value="UniProtKB-UniRule"/>
</dbReference>
<dbReference type="STRING" id="413434.SAMN04488132_10710"/>
<evidence type="ECO:0000313" key="12">
    <source>
        <dbReference type="EMBL" id="SJZ96112.1"/>
    </source>
</evidence>
<dbReference type="OrthoDB" id="9807456at2"/>
<keyword evidence="7 10" id="KW-0546">Nucleotide metabolism</keyword>
<evidence type="ECO:0000256" key="6">
    <source>
        <dbReference type="ARBA" id="ARBA00022842"/>
    </source>
</evidence>
<dbReference type="FunFam" id="3.90.950.10:FF:000001">
    <property type="entry name" value="dITP/XTP pyrophosphatase"/>
    <property type="match status" value="1"/>
</dbReference>
<protein>
    <recommendedName>
        <fullName evidence="10">dITP/XTP pyrophosphatase</fullName>
        <ecNumber evidence="10">3.6.1.66</ecNumber>
    </recommendedName>
    <alternativeName>
        <fullName evidence="10">Non-canonical purine NTP pyrophosphatase</fullName>
    </alternativeName>
    <alternativeName>
        <fullName evidence="10">Non-standard purine NTP pyrophosphatase</fullName>
    </alternativeName>
    <alternativeName>
        <fullName evidence="10">Nucleoside-triphosphate diphosphatase</fullName>
    </alternativeName>
    <alternativeName>
        <fullName evidence="10">Nucleoside-triphosphate pyrophosphatase</fullName>
        <shortName evidence="10">NTPase</shortName>
    </alternativeName>
</protein>
<name>A0A1T4PX68_9BACT</name>
<dbReference type="EMBL" id="FUWH01000007">
    <property type="protein sequence ID" value="SJZ96112.1"/>
    <property type="molecule type" value="Genomic_DNA"/>
</dbReference>
<dbReference type="InterPro" id="IPR020922">
    <property type="entry name" value="dITP/XTP_pyrophosphatase"/>
</dbReference>
<dbReference type="GO" id="GO:0036220">
    <property type="term" value="F:ITP diphosphatase activity"/>
    <property type="evidence" value="ECO:0007669"/>
    <property type="project" value="UniProtKB-UniRule"/>
</dbReference>
<dbReference type="PANTHER" id="PTHR11067:SF9">
    <property type="entry name" value="INOSINE TRIPHOSPHATE PYROPHOSPHATASE"/>
    <property type="match status" value="1"/>
</dbReference>
<evidence type="ECO:0000256" key="3">
    <source>
        <dbReference type="ARBA" id="ARBA00022723"/>
    </source>
</evidence>
<dbReference type="CDD" id="cd00515">
    <property type="entry name" value="HAM1"/>
    <property type="match status" value="1"/>
</dbReference>
<keyword evidence="13" id="KW-1185">Reference proteome</keyword>
<dbReference type="RefSeq" id="WP_078831792.1">
    <property type="nucleotide sequence ID" value="NZ_FUWH01000007.1"/>
</dbReference>
<comment type="catalytic activity">
    <reaction evidence="10">
        <text>ITP + H2O = IMP + diphosphate + H(+)</text>
        <dbReference type="Rhea" id="RHEA:29399"/>
        <dbReference type="ChEBI" id="CHEBI:15377"/>
        <dbReference type="ChEBI" id="CHEBI:15378"/>
        <dbReference type="ChEBI" id="CHEBI:33019"/>
        <dbReference type="ChEBI" id="CHEBI:58053"/>
        <dbReference type="ChEBI" id="CHEBI:61402"/>
        <dbReference type="EC" id="3.6.1.66"/>
    </reaction>
</comment>
<feature type="binding site" evidence="10">
    <location>
        <position position="70"/>
    </location>
    <ligand>
        <name>Mg(2+)</name>
        <dbReference type="ChEBI" id="CHEBI:18420"/>
    </ligand>
</feature>
<dbReference type="SUPFAM" id="SSF52972">
    <property type="entry name" value="ITPase-like"/>
    <property type="match status" value="1"/>
</dbReference>
<evidence type="ECO:0000256" key="8">
    <source>
        <dbReference type="ARBA" id="ARBA00051875"/>
    </source>
</evidence>
<evidence type="ECO:0000256" key="10">
    <source>
        <dbReference type="HAMAP-Rule" id="MF_01405"/>
    </source>
</evidence>